<dbReference type="EMBL" id="CACRTU010000009">
    <property type="protein sequence ID" value="VYT83626.1"/>
    <property type="molecule type" value="Genomic_DNA"/>
</dbReference>
<keyword evidence="2" id="KW-0548">Nucleotidyltransferase</keyword>
<accession>A0A6N3A0R9</accession>
<dbReference type="Pfam" id="PF18974">
    <property type="entry name" value="DUF5710"/>
    <property type="match status" value="1"/>
</dbReference>
<sequence length="220" mass="25935">MDNNKVWLDVPYKEKDEAKSLGARWDVDKKMWYVQNSKDLSKFKKWINDTVINIKAENPFYIAYGYRKCWKCGSATPVIALCSENYKSLNVDINNKEQWVNEKGLVFFQYIKYLSDNIIKIINETFPFYKNGFSKFIQKKYWNNHCLKCSALQGDNYLHDEYDSIFSPTTREEAEKVTLIEIELHKAIEMSGSYGYSSTNDLIETYSLKITYNDFIKKKG</sequence>
<dbReference type="InterPro" id="IPR043764">
    <property type="entry name" value="DUF5710"/>
</dbReference>
<gene>
    <name evidence="2" type="primary">traC</name>
    <name evidence="2" type="ORF">CBLFYP62_00861</name>
</gene>
<proteinExistence type="predicted"/>
<protein>
    <submittedName>
        <fullName evidence="2">DNA primase TraC</fullName>
        <ecNumber evidence="2">2.7.7.-</ecNumber>
    </submittedName>
</protein>
<dbReference type="EC" id="2.7.7.-" evidence="2"/>
<keyword evidence="2" id="KW-0808">Transferase</keyword>
<evidence type="ECO:0000259" key="1">
    <source>
        <dbReference type="Pfam" id="PF18974"/>
    </source>
</evidence>
<evidence type="ECO:0000313" key="2">
    <source>
        <dbReference type="EMBL" id="VYT83626.1"/>
    </source>
</evidence>
<dbReference type="GO" id="GO:0016779">
    <property type="term" value="F:nucleotidyltransferase activity"/>
    <property type="evidence" value="ECO:0007669"/>
    <property type="project" value="UniProtKB-KW"/>
</dbReference>
<organism evidence="2">
    <name type="scientific">Clostridium butyricum</name>
    <dbReference type="NCBI Taxonomy" id="1492"/>
    <lineage>
        <taxon>Bacteria</taxon>
        <taxon>Bacillati</taxon>
        <taxon>Bacillota</taxon>
        <taxon>Clostridia</taxon>
        <taxon>Eubacteriales</taxon>
        <taxon>Clostridiaceae</taxon>
        <taxon>Clostridium</taxon>
    </lineage>
</organism>
<name>A0A6N3A0R9_CLOBU</name>
<dbReference type="AlphaFoldDB" id="A0A6N3A0R9"/>
<dbReference type="RefSeq" id="WP_156736322.1">
    <property type="nucleotide sequence ID" value="NZ_CACRTU010000009.1"/>
</dbReference>
<feature type="domain" description="DUF5710" evidence="1">
    <location>
        <begin position="5"/>
        <end position="47"/>
    </location>
</feature>
<reference evidence="2" key="1">
    <citation type="submission" date="2019-11" db="EMBL/GenBank/DDBJ databases">
        <authorList>
            <person name="Feng L."/>
        </authorList>
    </citation>
    <scope>NUCLEOTIDE SEQUENCE</scope>
    <source>
        <strain evidence="2">CButyricumLFYP62</strain>
    </source>
</reference>